<dbReference type="OrthoDB" id="3186724at2759"/>
<dbReference type="Proteomes" id="UP000719766">
    <property type="component" value="Unassembled WGS sequence"/>
</dbReference>
<keyword evidence="3" id="KW-1185">Reference proteome</keyword>
<evidence type="ECO:0008006" key="4">
    <source>
        <dbReference type="Google" id="ProtNLM"/>
    </source>
</evidence>
<evidence type="ECO:0000313" key="3">
    <source>
        <dbReference type="Proteomes" id="UP000719766"/>
    </source>
</evidence>
<dbReference type="PANTHER" id="PTHR46929">
    <property type="entry name" value="EXPRESSED PROTEIN"/>
    <property type="match status" value="1"/>
</dbReference>
<feature type="compositionally biased region" description="Low complexity" evidence="1">
    <location>
        <begin position="239"/>
        <end position="256"/>
    </location>
</feature>
<feature type="region of interest" description="Disordered" evidence="1">
    <location>
        <begin position="171"/>
        <end position="260"/>
    </location>
</feature>
<dbReference type="GeneID" id="64601493"/>
<organism evidence="2 3">
    <name type="scientific">Suillus plorans</name>
    <dbReference type="NCBI Taxonomy" id="116603"/>
    <lineage>
        <taxon>Eukaryota</taxon>
        <taxon>Fungi</taxon>
        <taxon>Dikarya</taxon>
        <taxon>Basidiomycota</taxon>
        <taxon>Agaricomycotina</taxon>
        <taxon>Agaricomycetes</taxon>
        <taxon>Agaricomycetidae</taxon>
        <taxon>Boletales</taxon>
        <taxon>Suillineae</taxon>
        <taxon>Suillaceae</taxon>
        <taxon>Suillus</taxon>
    </lineage>
</organism>
<evidence type="ECO:0000313" key="2">
    <source>
        <dbReference type="EMBL" id="KAG1785994.1"/>
    </source>
</evidence>
<dbReference type="EMBL" id="JABBWE010000100">
    <property type="protein sequence ID" value="KAG1785994.1"/>
    <property type="molecule type" value="Genomic_DNA"/>
</dbReference>
<evidence type="ECO:0000256" key="1">
    <source>
        <dbReference type="SAM" id="MobiDB-lite"/>
    </source>
</evidence>
<sequence>MAKRKSTSTAPVNNTASVGSATHWTDEATSRLIQYLTLHRAEGGDGINFKQATFAAAAAHLLEPPDGTPKENYIVGNKRDWQSCKNKWIMCKKKHAAIVEIKSQSGFSWDEELGANIGLADAACWTTFTNAHPGAKPFHNKGWKHFDEMDDLLRAQISRGTNAFHAGQETFESQHTPSNISNEGPAVEHEPVASTTGDSGVEEDDERTIAEGELDDDEDDIIPWEATPPPSKRKSAPVALTPSLTASSSCPSGPSSKRQRIGGSATALYAINDPFSEFTDVFRVASQSQKSAIALSPQRKQAAMRRAQLLETHLDDDSMAALIEAFQMDVSTADAYMVMSDDGPRKSFVVRKIKFINKQGL</sequence>
<protein>
    <recommendedName>
        <fullName evidence="4">Myb/SANT-like domain-containing protein</fullName>
    </recommendedName>
</protein>
<accession>A0A9P7ABK0</accession>
<feature type="compositionally biased region" description="Acidic residues" evidence="1">
    <location>
        <begin position="200"/>
        <end position="222"/>
    </location>
</feature>
<dbReference type="AlphaFoldDB" id="A0A9P7ABK0"/>
<reference evidence="2" key="1">
    <citation type="journal article" date="2020" name="New Phytol.">
        <title>Comparative genomics reveals dynamic genome evolution in host specialist ectomycorrhizal fungi.</title>
        <authorList>
            <person name="Lofgren L.A."/>
            <person name="Nguyen N.H."/>
            <person name="Vilgalys R."/>
            <person name="Ruytinx J."/>
            <person name="Liao H.L."/>
            <person name="Branco S."/>
            <person name="Kuo A."/>
            <person name="LaButti K."/>
            <person name="Lipzen A."/>
            <person name="Andreopoulos W."/>
            <person name="Pangilinan J."/>
            <person name="Riley R."/>
            <person name="Hundley H."/>
            <person name="Na H."/>
            <person name="Barry K."/>
            <person name="Grigoriev I.V."/>
            <person name="Stajich J.E."/>
            <person name="Kennedy P.G."/>
        </authorList>
    </citation>
    <scope>NUCLEOTIDE SEQUENCE</scope>
    <source>
        <strain evidence="2">S12</strain>
    </source>
</reference>
<dbReference type="RefSeq" id="XP_041153476.1">
    <property type="nucleotide sequence ID" value="XM_041307729.1"/>
</dbReference>
<gene>
    <name evidence="2" type="ORF">HD556DRAFT_1450197</name>
</gene>
<feature type="compositionally biased region" description="Polar residues" evidence="1">
    <location>
        <begin position="171"/>
        <end position="182"/>
    </location>
</feature>
<comment type="caution">
    <text evidence="2">The sequence shown here is derived from an EMBL/GenBank/DDBJ whole genome shotgun (WGS) entry which is preliminary data.</text>
</comment>
<name>A0A9P7ABK0_9AGAM</name>
<proteinExistence type="predicted"/>
<dbReference type="PANTHER" id="PTHR46929:SF3">
    <property type="entry name" value="MYB_SANT-LIKE DOMAIN-CONTAINING PROTEIN"/>
    <property type="match status" value="1"/>
</dbReference>